<protein>
    <submittedName>
        <fullName evidence="3">Uncharacterized protein</fullName>
    </submittedName>
</protein>
<dbReference type="STRING" id="675864.SAMN04489747_2159"/>
<dbReference type="AlphaFoldDB" id="A0A1G6Z169"/>
<evidence type="ECO:0000256" key="2">
    <source>
        <dbReference type="SAM" id="Phobius"/>
    </source>
</evidence>
<feature type="region of interest" description="Disordered" evidence="1">
    <location>
        <begin position="64"/>
        <end position="154"/>
    </location>
</feature>
<feature type="compositionally biased region" description="Basic and acidic residues" evidence="1">
    <location>
        <begin position="144"/>
        <end position="154"/>
    </location>
</feature>
<feature type="transmembrane region" description="Helical" evidence="2">
    <location>
        <begin position="12"/>
        <end position="29"/>
    </location>
</feature>
<name>A0A1G6Z169_9ACTN</name>
<keyword evidence="2" id="KW-1133">Transmembrane helix</keyword>
<gene>
    <name evidence="3" type="ORF">SAMN04489747_2159</name>
</gene>
<feature type="compositionally biased region" description="Acidic residues" evidence="1">
    <location>
        <begin position="72"/>
        <end position="83"/>
    </location>
</feature>
<keyword evidence="2" id="KW-0472">Membrane</keyword>
<keyword evidence="2" id="KW-0812">Transmembrane</keyword>
<dbReference type="Proteomes" id="UP000198546">
    <property type="component" value="Chromosome i"/>
</dbReference>
<evidence type="ECO:0000313" key="3">
    <source>
        <dbReference type="EMBL" id="SDD96389.1"/>
    </source>
</evidence>
<evidence type="ECO:0000313" key="4">
    <source>
        <dbReference type="Proteomes" id="UP000198546"/>
    </source>
</evidence>
<dbReference type="EMBL" id="LT629688">
    <property type="protein sequence ID" value="SDD96389.1"/>
    <property type="molecule type" value="Genomic_DNA"/>
</dbReference>
<evidence type="ECO:0000256" key="1">
    <source>
        <dbReference type="SAM" id="MobiDB-lite"/>
    </source>
</evidence>
<proteinExistence type="predicted"/>
<reference evidence="3 4" key="1">
    <citation type="submission" date="2016-10" db="EMBL/GenBank/DDBJ databases">
        <authorList>
            <person name="de Groot N.N."/>
        </authorList>
    </citation>
    <scope>NUCLEOTIDE SEQUENCE [LARGE SCALE GENOMIC DNA]</scope>
    <source>
        <strain evidence="3 4">MON 2.2</strain>
    </source>
</reference>
<feature type="transmembrane region" description="Helical" evidence="2">
    <location>
        <begin position="41"/>
        <end position="61"/>
    </location>
</feature>
<organism evidence="3 4">
    <name type="scientific">Auraticoccus monumenti</name>
    <dbReference type="NCBI Taxonomy" id="675864"/>
    <lineage>
        <taxon>Bacteria</taxon>
        <taxon>Bacillati</taxon>
        <taxon>Actinomycetota</taxon>
        <taxon>Actinomycetes</taxon>
        <taxon>Propionibacteriales</taxon>
        <taxon>Propionibacteriaceae</taxon>
        <taxon>Auraticoccus</taxon>
    </lineage>
</organism>
<accession>A0A1G6Z169</accession>
<keyword evidence="4" id="KW-1185">Reference proteome</keyword>
<sequence>MVAAGSRGVRVIAVLAWLALVAQLGLLGWQLVDGRPTRDVLLWAASGPVPTLLLAVLATVLGRRPSQPAAPEPEESPEQDGDQVAEGAAGELVAPERQPSWAPSEASGAVWSTAGDAARGAEADRWGAPGSGRAWGLPVDADEGPERRQDDPRH</sequence>